<comment type="caution">
    <text evidence="8">The sequence shown here is derived from an EMBL/GenBank/DDBJ whole genome shotgun (WGS) entry which is preliminary data.</text>
</comment>
<evidence type="ECO:0000313" key="8">
    <source>
        <dbReference type="EMBL" id="OZY87037.1"/>
    </source>
</evidence>
<accession>A0A266QAV5</accession>
<keyword evidence="9" id="KW-1185">Reference proteome</keyword>
<evidence type="ECO:0000256" key="1">
    <source>
        <dbReference type="ARBA" id="ARBA00004651"/>
    </source>
</evidence>
<feature type="transmembrane region" description="Helical" evidence="6">
    <location>
        <begin position="39"/>
        <end position="62"/>
    </location>
</feature>
<dbReference type="SUPFAM" id="SSF103481">
    <property type="entry name" value="Multidrug resistance efflux transporter EmrE"/>
    <property type="match status" value="2"/>
</dbReference>
<organism evidence="8 9">
    <name type="scientific">Cellvibrio mixtus</name>
    <dbReference type="NCBI Taxonomy" id="39650"/>
    <lineage>
        <taxon>Bacteria</taxon>
        <taxon>Pseudomonadati</taxon>
        <taxon>Pseudomonadota</taxon>
        <taxon>Gammaproteobacteria</taxon>
        <taxon>Cellvibrionales</taxon>
        <taxon>Cellvibrionaceae</taxon>
        <taxon>Cellvibrio</taxon>
    </lineage>
</organism>
<dbReference type="InterPro" id="IPR037185">
    <property type="entry name" value="EmrE-like"/>
</dbReference>
<feature type="transmembrane region" description="Helical" evidence="6">
    <location>
        <begin position="279"/>
        <end position="298"/>
    </location>
</feature>
<evidence type="ECO:0000256" key="4">
    <source>
        <dbReference type="ARBA" id="ARBA00022989"/>
    </source>
</evidence>
<evidence type="ECO:0000256" key="5">
    <source>
        <dbReference type="ARBA" id="ARBA00023136"/>
    </source>
</evidence>
<dbReference type="PANTHER" id="PTHR32322">
    <property type="entry name" value="INNER MEMBRANE TRANSPORTER"/>
    <property type="match status" value="1"/>
</dbReference>
<sequence length="313" mass="33679">MPNSPRLSVEGILLLIGLAIGWGINWPIMKFIINEIPPLTFRAFCLFFGGLGILALARASGLSLAMPVGYVKKILWVCLLNIVAWNVMATYGLSLLPAGRSALLGYTMPIWTVLLSVWVLHDRFTLRIGIALLLGIGGIAALMGESLIAWFSGPFNQQLLVGALLMIAAAWFWGAGTVLMKRWQIPLNTVVLTGWLLLLASLPIMIAAALVDGAMQQMPSTLALWGVVYNVFFAFMFCYWAWVRLVSLVPVSISSLSSLITPLIGVISSIYLLGEQPGWPEISATILILGAVAVVNFGGAKAGKSPAKVDPTL</sequence>
<gene>
    <name evidence="8" type="ORF">CBP51_08640</name>
</gene>
<dbReference type="Pfam" id="PF00892">
    <property type="entry name" value="EamA"/>
    <property type="match status" value="2"/>
</dbReference>
<feature type="transmembrane region" description="Helical" evidence="6">
    <location>
        <begin position="222"/>
        <end position="242"/>
    </location>
</feature>
<dbReference type="GO" id="GO:0005886">
    <property type="term" value="C:plasma membrane"/>
    <property type="evidence" value="ECO:0007669"/>
    <property type="project" value="UniProtKB-SubCell"/>
</dbReference>
<dbReference type="InterPro" id="IPR000620">
    <property type="entry name" value="EamA_dom"/>
</dbReference>
<evidence type="ECO:0000259" key="7">
    <source>
        <dbReference type="Pfam" id="PF00892"/>
    </source>
</evidence>
<feature type="transmembrane region" description="Helical" evidence="6">
    <location>
        <begin position="132"/>
        <end position="153"/>
    </location>
</feature>
<name>A0A266QAV5_9GAMM</name>
<feature type="transmembrane region" description="Helical" evidence="6">
    <location>
        <begin position="12"/>
        <end position="33"/>
    </location>
</feature>
<dbReference type="STRING" id="1209072.GCA_000766945_01608"/>
<feature type="domain" description="EamA" evidence="7">
    <location>
        <begin position="11"/>
        <end position="142"/>
    </location>
</feature>
<evidence type="ECO:0000256" key="2">
    <source>
        <dbReference type="ARBA" id="ARBA00022475"/>
    </source>
</evidence>
<evidence type="ECO:0000313" key="9">
    <source>
        <dbReference type="Proteomes" id="UP000216101"/>
    </source>
</evidence>
<protein>
    <submittedName>
        <fullName evidence="8">EamA family transporter</fullName>
    </submittedName>
</protein>
<dbReference type="Proteomes" id="UP000216101">
    <property type="component" value="Unassembled WGS sequence"/>
</dbReference>
<evidence type="ECO:0000256" key="3">
    <source>
        <dbReference type="ARBA" id="ARBA00022692"/>
    </source>
</evidence>
<keyword evidence="2" id="KW-1003">Cell membrane</keyword>
<feature type="transmembrane region" description="Helical" evidence="6">
    <location>
        <begin position="249"/>
        <end position="273"/>
    </location>
</feature>
<proteinExistence type="predicted"/>
<dbReference type="AlphaFoldDB" id="A0A266QAV5"/>
<keyword evidence="5 6" id="KW-0472">Membrane</keyword>
<keyword evidence="3 6" id="KW-0812">Transmembrane</keyword>
<evidence type="ECO:0000256" key="6">
    <source>
        <dbReference type="SAM" id="Phobius"/>
    </source>
</evidence>
<feature type="transmembrane region" description="Helical" evidence="6">
    <location>
        <begin position="187"/>
        <end position="210"/>
    </location>
</feature>
<dbReference type="EMBL" id="NHNI01000001">
    <property type="protein sequence ID" value="OZY87037.1"/>
    <property type="molecule type" value="Genomic_DNA"/>
</dbReference>
<dbReference type="PANTHER" id="PTHR32322:SF18">
    <property type="entry name" value="S-ADENOSYLMETHIONINE_S-ADENOSYLHOMOCYSTEINE TRANSPORTER"/>
    <property type="match status" value="1"/>
</dbReference>
<feature type="domain" description="EamA" evidence="7">
    <location>
        <begin position="161"/>
        <end position="296"/>
    </location>
</feature>
<reference evidence="9" key="1">
    <citation type="submission" date="2017-05" db="EMBL/GenBank/DDBJ databases">
        <authorList>
            <person name="Barney B.M."/>
        </authorList>
    </citation>
    <scope>NUCLEOTIDE SEQUENCE [LARGE SCALE GENOMIC DNA]</scope>
    <source>
        <strain evidence="9">PSBB022</strain>
    </source>
</reference>
<feature type="transmembrane region" description="Helical" evidence="6">
    <location>
        <begin position="102"/>
        <end position="120"/>
    </location>
</feature>
<keyword evidence="4 6" id="KW-1133">Transmembrane helix</keyword>
<dbReference type="RefSeq" id="WP_094984543.1">
    <property type="nucleotide sequence ID" value="NZ_NHNI01000001.1"/>
</dbReference>
<comment type="subcellular location">
    <subcellularLocation>
        <location evidence="1">Cell membrane</location>
        <topology evidence="1">Multi-pass membrane protein</topology>
    </subcellularLocation>
</comment>
<dbReference type="InterPro" id="IPR050638">
    <property type="entry name" value="AA-Vitamin_Transporters"/>
</dbReference>
<feature type="transmembrane region" description="Helical" evidence="6">
    <location>
        <begin position="74"/>
        <end position="96"/>
    </location>
</feature>
<feature type="transmembrane region" description="Helical" evidence="6">
    <location>
        <begin position="159"/>
        <end position="180"/>
    </location>
</feature>